<gene>
    <name evidence="2" type="ORF">HMH01_10170</name>
</gene>
<dbReference type="Proteomes" id="UP000572377">
    <property type="component" value="Unassembled WGS sequence"/>
</dbReference>
<keyword evidence="1" id="KW-1133">Transmembrane helix</keyword>
<keyword evidence="2" id="KW-0645">Protease</keyword>
<protein>
    <submittedName>
        <fullName evidence="2">TIGR02281 family clan AA aspartic protease</fullName>
        <ecNumber evidence="2">3.4.23.-</ecNumber>
    </submittedName>
</protein>
<dbReference type="InterPro" id="IPR001969">
    <property type="entry name" value="Aspartic_peptidase_AS"/>
</dbReference>
<feature type="transmembrane region" description="Helical" evidence="1">
    <location>
        <begin position="38"/>
        <end position="54"/>
    </location>
</feature>
<evidence type="ECO:0000313" key="3">
    <source>
        <dbReference type="Proteomes" id="UP000572377"/>
    </source>
</evidence>
<accession>A0A849L3M2</accession>
<dbReference type="Gene3D" id="2.40.70.10">
    <property type="entry name" value="Acid Proteases"/>
    <property type="match status" value="1"/>
</dbReference>
<dbReference type="NCBIfam" id="TIGR02281">
    <property type="entry name" value="clan_AA_DTGA"/>
    <property type="match status" value="1"/>
</dbReference>
<evidence type="ECO:0000256" key="1">
    <source>
        <dbReference type="SAM" id="Phobius"/>
    </source>
</evidence>
<dbReference type="EMBL" id="JABFBC010000001">
    <property type="protein sequence ID" value="NNU80802.1"/>
    <property type="molecule type" value="Genomic_DNA"/>
</dbReference>
<feature type="transmembrane region" description="Helical" evidence="1">
    <location>
        <begin position="6"/>
        <end position="26"/>
    </location>
</feature>
<keyword evidence="1" id="KW-0472">Membrane</keyword>
<dbReference type="Pfam" id="PF13975">
    <property type="entry name" value="gag-asp_proteas"/>
    <property type="match status" value="1"/>
</dbReference>
<dbReference type="EC" id="3.4.23.-" evidence="2"/>
<name>A0A849L3M2_9RHOB</name>
<dbReference type="CDD" id="cd05483">
    <property type="entry name" value="retropepsin_like_bacteria"/>
    <property type="match status" value="1"/>
</dbReference>
<dbReference type="InterPro" id="IPR011969">
    <property type="entry name" value="Clan_AA_Asp_peptidase_C"/>
</dbReference>
<dbReference type="SUPFAM" id="SSF50630">
    <property type="entry name" value="Acid proteases"/>
    <property type="match status" value="1"/>
</dbReference>
<evidence type="ECO:0000313" key="2">
    <source>
        <dbReference type="EMBL" id="NNU80802.1"/>
    </source>
</evidence>
<sequence length="196" mass="21280">MSENDVARLIYLGLLLLFVGGMLFVGGRAGIGAKLRHMLTWVGIFLMLILAYGQRDVILSQLSPTPPRAERLAGGSIALPRSPGGSFEATLQVNGVPVRFLVDTGATEVVLSLEDARRAGFDPDRLEFRGRAITANGTVQTAPIRIEEITFAGLTDRNIRASVNGGELGVSLLGMNYLNRFERIEITSDRMLLVRP</sequence>
<dbReference type="InterPro" id="IPR034122">
    <property type="entry name" value="Retropepsin-like_bacterial"/>
</dbReference>
<dbReference type="PROSITE" id="PS00141">
    <property type="entry name" value="ASP_PROTEASE"/>
    <property type="match status" value="1"/>
</dbReference>
<comment type="caution">
    <text evidence="2">The sequence shown here is derived from an EMBL/GenBank/DDBJ whole genome shotgun (WGS) entry which is preliminary data.</text>
</comment>
<organism evidence="2 3">
    <name type="scientific">Halovulum dunhuangense</name>
    <dbReference type="NCBI Taxonomy" id="1505036"/>
    <lineage>
        <taxon>Bacteria</taxon>
        <taxon>Pseudomonadati</taxon>
        <taxon>Pseudomonadota</taxon>
        <taxon>Alphaproteobacteria</taxon>
        <taxon>Rhodobacterales</taxon>
        <taxon>Paracoccaceae</taxon>
        <taxon>Halovulum</taxon>
    </lineage>
</organism>
<dbReference type="InterPro" id="IPR021109">
    <property type="entry name" value="Peptidase_aspartic_dom_sf"/>
</dbReference>
<keyword evidence="2" id="KW-0378">Hydrolase</keyword>
<dbReference type="AlphaFoldDB" id="A0A849L3M2"/>
<keyword evidence="3" id="KW-1185">Reference proteome</keyword>
<dbReference type="RefSeq" id="WP_171324926.1">
    <property type="nucleotide sequence ID" value="NZ_JABFBC010000001.1"/>
</dbReference>
<keyword evidence="1" id="KW-0812">Transmembrane</keyword>
<reference evidence="2 3" key="1">
    <citation type="submission" date="2020-05" db="EMBL/GenBank/DDBJ databases">
        <title>Gimesia benthica sp. nov., a novel planctomycete isolated from a deep-sea water sample of the Northwest Indian Ocean.</title>
        <authorList>
            <person name="Wang J."/>
            <person name="Ruan C."/>
            <person name="Song L."/>
            <person name="Zhu Y."/>
            <person name="Li A."/>
            <person name="Zheng X."/>
            <person name="Wang L."/>
            <person name="Lu Z."/>
            <person name="Huang Y."/>
            <person name="Du W."/>
            <person name="Zhou Y."/>
            <person name="Huang L."/>
            <person name="Dai X."/>
        </authorList>
    </citation>
    <scope>NUCLEOTIDE SEQUENCE [LARGE SCALE GENOMIC DNA]</scope>
    <source>
        <strain evidence="2 3">YYQ-30</strain>
    </source>
</reference>
<proteinExistence type="predicted"/>
<dbReference type="GO" id="GO:0006508">
    <property type="term" value="P:proteolysis"/>
    <property type="evidence" value="ECO:0007669"/>
    <property type="project" value="UniProtKB-KW"/>
</dbReference>
<dbReference type="GO" id="GO:0004190">
    <property type="term" value="F:aspartic-type endopeptidase activity"/>
    <property type="evidence" value="ECO:0007669"/>
    <property type="project" value="InterPro"/>
</dbReference>